<proteinExistence type="predicted"/>
<dbReference type="GO" id="GO:0005737">
    <property type="term" value="C:cytoplasm"/>
    <property type="evidence" value="ECO:0007669"/>
    <property type="project" value="TreeGrafter"/>
</dbReference>
<dbReference type="InterPro" id="IPR036188">
    <property type="entry name" value="FAD/NAD-bd_sf"/>
</dbReference>
<gene>
    <name evidence="3" type="primary">dadA</name>
    <name evidence="3" type="ORF">Q31a_27930</name>
</gene>
<dbReference type="Gene3D" id="3.50.50.60">
    <property type="entry name" value="FAD/NAD(P)-binding domain"/>
    <property type="match status" value="1"/>
</dbReference>
<dbReference type="RefSeq" id="WP_145078154.1">
    <property type="nucleotide sequence ID" value="NZ_CP036298.1"/>
</dbReference>
<protein>
    <submittedName>
        <fullName evidence="3">D-amino acid dehydrogenase small subunit</fullName>
        <ecNumber evidence="3">1.4.99.6</ecNumber>
    </submittedName>
</protein>
<dbReference type="SUPFAM" id="SSF54373">
    <property type="entry name" value="FAD-linked reductases, C-terminal domain"/>
    <property type="match status" value="1"/>
</dbReference>
<keyword evidence="1 3" id="KW-0560">Oxidoreductase</keyword>
<dbReference type="AlphaFoldDB" id="A0A518G7B0"/>
<dbReference type="KEGG" id="ahel:Q31a_27930"/>
<dbReference type="GO" id="GO:0016491">
    <property type="term" value="F:oxidoreductase activity"/>
    <property type="evidence" value="ECO:0007669"/>
    <property type="project" value="UniProtKB-KW"/>
</dbReference>
<dbReference type="PANTHER" id="PTHR13847:SF289">
    <property type="entry name" value="GLYCINE OXIDASE"/>
    <property type="match status" value="1"/>
</dbReference>
<dbReference type="InterPro" id="IPR006076">
    <property type="entry name" value="FAD-dep_OxRdtase"/>
</dbReference>
<sequence>MGSRGHIVVVGGGIIGVTSAWYLSRDGWQVTVIDQGEIGRACSYGNCGLVCPSHVLPLTEPGAFKAALTAMLTPNSPFRIQPRLDPALWSWLWNFAKRCNKRSMLSAAHAIQALLTSTLREYEWLVSEQDVACEWQKKGLLFPYLSPQAFESYAATNSLLTEVFQEPARKLSTQQAIELEPTLKDSIAGAWFYEHDAHLRPDRLIASLQTQVEQRGGAFLEQCKFKGLQTQEGRIDAIETSHGILTGDRFLFATGAWAPMLNEHLGCKIPIQPGKGYSITMPRPNRCPNIPMIFPEHRVAVTPMLSGYRLGSIMEFVGYDESIRPERLELLRTGAQHYLHEPLGKPELETWYGWRPMTYDGLPVIDRSPRWNNAWVAAGHNMLGLTLAPVTARLVTELIGAETPHLDPTPYGLARFQ</sequence>
<dbReference type="PANTHER" id="PTHR13847">
    <property type="entry name" value="SARCOSINE DEHYDROGENASE-RELATED"/>
    <property type="match status" value="1"/>
</dbReference>
<keyword evidence="4" id="KW-1185">Reference proteome</keyword>
<dbReference type="EC" id="1.4.99.6" evidence="3"/>
<name>A0A518G7B0_9BACT</name>
<dbReference type="Gene3D" id="3.30.9.10">
    <property type="entry name" value="D-Amino Acid Oxidase, subunit A, domain 2"/>
    <property type="match status" value="1"/>
</dbReference>
<dbReference type="EMBL" id="CP036298">
    <property type="protein sequence ID" value="QDV24475.1"/>
    <property type="molecule type" value="Genomic_DNA"/>
</dbReference>
<feature type="domain" description="FAD dependent oxidoreductase" evidence="2">
    <location>
        <begin position="7"/>
        <end position="398"/>
    </location>
</feature>
<dbReference type="Pfam" id="PF01266">
    <property type="entry name" value="DAO"/>
    <property type="match status" value="1"/>
</dbReference>
<dbReference type="OrthoDB" id="9794226at2"/>
<accession>A0A518G7B0</accession>
<dbReference type="Proteomes" id="UP000318017">
    <property type="component" value="Chromosome"/>
</dbReference>
<organism evidence="3 4">
    <name type="scientific">Aureliella helgolandensis</name>
    <dbReference type="NCBI Taxonomy" id="2527968"/>
    <lineage>
        <taxon>Bacteria</taxon>
        <taxon>Pseudomonadati</taxon>
        <taxon>Planctomycetota</taxon>
        <taxon>Planctomycetia</taxon>
        <taxon>Pirellulales</taxon>
        <taxon>Pirellulaceae</taxon>
        <taxon>Aureliella</taxon>
    </lineage>
</organism>
<reference evidence="3 4" key="1">
    <citation type="submission" date="2019-02" db="EMBL/GenBank/DDBJ databases">
        <title>Deep-cultivation of Planctomycetes and their phenomic and genomic characterization uncovers novel biology.</title>
        <authorList>
            <person name="Wiegand S."/>
            <person name="Jogler M."/>
            <person name="Boedeker C."/>
            <person name="Pinto D."/>
            <person name="Vollmers J."/>
            <person name="Rivas-Marin E."/>
            <person name="Kohn T."/>
            <person name="Peeters S.H."/>
            <person name="Heuer A."/>
            <person name="Rast P."/>
            <person name="Oberbeckmann S."/>
            <person name="Bunk B."/>
            <person name="Jeske O."/>
            <person name="Meyerdierks A."/>
            <person name="Storesund J.E."/>
            <person name="Kallscheuer N."/>
            <person name="Luecker S."/>
            <person name="Lage O.M."/>
            <person name="Pohl T."/>
            <person name="Merkel B.J."/>
            <person name="Hornburger P."/>
            <person name="Mueller R.-W."/>
            <person name="Bruemmer F."/>
            <person name="Labrenz M."/>
            <person name="Spormann A.M."/>
            <person name="Op den Camp H."/>
            <person name="Overmann J."/>
            <person name="Amann R."/>
            <person name="Jetten M.S.M."/>
            <person name="Mascher T."/>
            <person name="Medema M.H."/>
            <person name="Devos D.P."/>
            <person name="Kaster A.-K."/>
            <person name="Ovreas L."/>
            <person name="Rohde M."/>
            <person name="Galperin M.Y."/>
            <person name="Jogler C."/>
        </authorList>
    </citation>
    <scope>NUCLEOTIDE SEQUENCE [LARGE SCALE GENOMIC DNA]</scope>
    <source>
        <strain evidence="3 4">Q31a</strain>
    </source>
</reference>
<evidence type="ECO:0000313" key="4">
    <source>
        <dbReference type="Proteomes" id="UP000318017"/>
    </source>
</evidence>
<evidence type="ECO:0000259" key="2">
    <source>
        <dbReference type="Pfam" id="PF01266"/>
    </source>
</evidence>
<evidence type="ECO:0000256" key="1">
    <source>
        <dbReference type="ARBA" id="ARBA00023002"/>
    </source>
</evidence>
<dbReference type="SUPFAM" id="SSF51905">
    <property type="entry name" value="FAD/NAD(P)-binding domain"/>
    <property type="match status" value="1"/>
</dbReference>
<evidence type="ECO:0000313" key="3">
    <source>
        <dbReference type="EMBL" id="QDV24475.1"/>
    </source>
</evidence>